<accession>A0A9D4CSJ5</accession>
<protein>
    <recommendedName>
        <fullName evidence="3">Peptidase M12B domain-containing protein</fullName>
    </recommendedName>
</protein>
<dbReference type="Proteomes" id="UP000828390">
    <property type="component" value="Unassembled WGS sequence"/>
</dbReference>
<reference evidence="1" key="1">
    <citation type="journal article" date="2019" name="bioRxiv">
        <title>The Genome of the Zebra Mussel, Dreissena polymorpha: A Resource for Invasive Species Research.</title>
        <authorList>
            <person name="McCartney M.A."/>
            <person name="Auch B."/>
            <person name="Kono T."/>
            <person name="Mallez S."/>
            <person name="Zhang Y."/>
            <person name="Obille A."/>
            <person name="Becker A."/>
            <person name="Abrahante J.E."/>
            <person name="Garbe J."/>
            <person name="Badalamenti J.P."/>
            <person name="Herman A."/>
            <person name="Mangelson H."/>
            <person name="Liachko I."/>
            <person name="Sullivan S."/>
            <person name="Sone E.D."/>
            <person name="Koren S."/>
            <person name="Silverstein K.A.T."/>
            <person name="Beckman K.B."/>
            <person name="Gohl D.M."/>
        </authorList>
    </citation>
    <scope>NUCLEOTIDE SEQUENCE</scope>
    <source>
        <strain evidence="1">Duluth1</strain>
        <tissue evidence="1">Whole animal</tissue>
    </source>
</reference>
<organism evidence="1 2">
    <name type="scientific">Dreissena polymorpha</name>
    <name type="common">Zebra mussel</name>
    <name type="synonym">Mytilus polymorpha</name>
    <dbReference type="NCBI Taxonomy" id="45954"/>
    <lineage>
        <taxon>Eukaryota</taxon>
        <taxon>Metazoa</taxon>
        <taxon>Spiralia</taxon>
        <taxon>Lophotrochozoa</taxon>
        <taxon>Mollusca</taxon>
        <taxon>Bivalvia</taxon>
        <taxon>Autobranchia</taxon>
        <taxon>Heteroconchia</taxon>
        <taxon>Euheterodonta</taxon>
        <taxon>Imparidentia</taxon>
        <taxon>Neoheterodontei</taxon>
        <taxon>Myida</taxon>
        <taxon>Dreissenoidea</taxon>
        <taxon>Dreissenidae</taxon>
        <taxon>Dreissena</taxon>
    </lineage>
</organism>
<dbReference type="EMBL" id="JAIWYP010000012">
    <property type="protein sequence ID" value="KAH3730890.1"/>
    <property type="molecule type" value="Genomic_DNA"/>
</dbReference>
<name>A0A9D4CSJ5_DREPO</name>
<dbReference type="Gene3D" id="3.40.390.10">
    <property type="entry name" value="Collagenase (Catalytic Domain)"/>
    <property type="match status" value="1"/>
</dbReference>
<dbReference type="AlphaFoldDB" id="A0A9D4CSJ5"/>
<comment type="caution">
    <text evidence="1">The sequence shown here is derived from an EMBL/GenBank/DDBJ whole genome shotgun (WGS) entry which is preliminary data.</text>
</comment>
<evidence type="ECO:0008006" key="3">
    <source>
        <dbReference type="Google" id="ProtNLM"/>
    </source>
</evidence>
<keyword evidence="2" id="KW-1185">Reference proteome</keyword>
<dbReference type="Pfam" id="PF13582">
    <property type="entry name" value="Reprolysin_3"/>
    <property type="match status" value="1"/>
</dbReference>
<evidence type="ECO:0000313" key="1">
    <source>
        <dbReference type="EMBL" id="KAH3730890.1"/>
    </source>
</evidence>
<dbReference type="InterPro" id="IPR024079">
    <property type="entry name" value="MetalloPept_cat_dom_sf"/>
</dbReference>
<dbReference type="SUPFAM" id="SSF55486">
    <property type="entry name" value="Metalloproteases ('zincins'), catalytic domain"/>
    <property type="match status" value="1"/>
</dbReference>
<reference evidence="1" key="2">
    <citation type="submission" date="2020-11" db="EMBL/GenBank/DDBJ databases">
        <authorList>
            <person name="McCartney M.A."/>
            <person name="Auch B."/>
            <person name="Kono T."/>
            <person name="Mallez S."/>
            <person name="Becker A."/>
            <person name="Gohl D.M."/>
            <person name="Silverstein K.A.T."/>
            <person name="Koren S."/>
            <person name="Bechman K.B."/>
            <person name="Herman A."/>
            <person name="Abrahante J.E."/>
            <person name="Garbe J."/>
        </authorList>
    </citation>
    <scope>NUCLEOTIDE SEQUENCE</scope>
    <source>
        <strain evidence="1">Duluth1</strain>
        <tissue evidence="1">Whole animal</tissue>
    </source>
</reference>
<gene>
    <name evidence="1" type="ORF">DPMN_056889</name>
</gene>
<evidence type="ECO:0000313" key="2">
    <source>
        <dbReference type="Proteomes" id="UP000828390"/>
    </source>
</evidence>
<sequence length="77" mass="8396">MVIFCGCMPVHAFSFSVNFLSQLYCCRLDLLGEDGSSGLLGYAYVGTVCVNTNYKYSINEYSASNVAWVASHELGHA</sequence>
<dbReference type="GO" id="GO:0008237">
    <property type="term" value="F:metallopeptidase activity"/>
    <property type="evidence" value="ECO:0007669"/>
    <property type="project" value="InterPro"/>
</dbReference>
<proteinExistence type="predicted"/>